<dbReference type="RefSeq" id="WP_061160555.1">
    <property type="nucleotide sequence ID" value="NZ_FCOI02000007.1"/>
</dbReference>
<dbReference type="OrthoDB" id="8926609at2"/>
<reference evidence="2" key="1">
    <citation type="submission" date="2016-01" db="EMBL/GenBank/DDBJ databases">
        <authorList>
            <person name="Peeters Charlotte."/>
        </authorList>
    </citation>
    <scope>NUCLEOTIDE SEQUENCE [LARGE SCALE GENOMIC DNA]</scope>
</reference>
<protein>
    <submittedName>
        <fullName evidence="1">Uncharacterized protein</fullName>
    </submittedName>
</protein>
<sequence>MPLSVPASAQERRTRSGRTCSALRAEIARWFDSGSRARVTRFGRIYPGGSRYISVSATKPGRCFALYFFHHGVDDWRIYPPWGVGPSIVYWSVKTKLPPSQAAGPKKRFRVGVKS</sequence>
<keyword evidence="2" id="KW-1185">Reference proteome</keyword>
<accession>A0A158AMI0</accession>
<dbReference type="AlphaFoldDB" id="A0A158AMI0"/>
<proteinExistence type="predicted"/>
<organism evidence="1 2">
    <name type="scientific">Caballeronia temeraria</name>
    <dbReference type="NCBI Taxonomy" id="1777137"/>
    <lineage>
        <taxon>Bacteria</taxon>
        <taxon>Pseudomonadati</taxon>
        <taxon>Pseudomonadota</taxon>
        <taxon>Betaproteobacteria</taxon>
        <taxon>Burkholderiales</taxon>
        <taxon>Burkholderiaceae</taxon>
        <taxon>Caballeronia</taxon>
    </lineage>
</organism>
<name>A0A158AMI0_9BURK</name>
<dbReference type="Proteomes" id="UP000054624">
    <property type="component" value="Unassembled WGS sequence"/>
</dbReference>
<gene>
    <name evidence="1" type="ORF">AWB76_02698</name>
</gene>
<dbReference type="EMBL" id="FCOI02000007">
    <property type="protein sequence ID" value="SAK59171.1"/>
    <property type="molecule type" value="Genomic_DNA"/>
</dbReference>
<evidence type="ECO:0000313" key="1">
    <source>
        <dbReference type="EMBL" id="SAK59171.1"/>
    </source>
</evidence>
<evidence type="ECO:0000313" key="2">
    <source>
        <dbReference type="Proteomes" id="UP000054624"/>
    </source>
</evidence>